<dbReference type="SMART" id="SM00355">
    <property type="entry name" value="ZnF_C2H2"/>
    <property type="match status" value="2"/>
</dbReference>
<comment type="caution">
    <text evidence="3">The sequence shown here is derived from an EMBL/GenBank/DDBJ whole genome shotgun (WGS) entry which is preliminary data.</text>
</comment>
<dbReference type="Proteomes" id="UP000749559">
    <property type="component" value="Unassembled WGS sequence"/>
</dbReference>
<protein>
    <recommendedName>
        <fullName evidence="2">C2H2-type domain-containing protein</fullName>
    </recommendedName>
</protein>
<organism evidence="3 4">
    <name type="scientific">Owenia fusiformis</name>
    <name type="common">Polychaete worm</name>
    <dbReference type="NCBI Taxonomy" id="6347"/>
    <lineage>
        <taxon>Eukaryota</taxon>
        <taxon>Metazoa</taxon>
        <taxon>Spiralia</taxon>
        <taxon>Lophotrochozoa</taxon>
        <taxon>Annelida</taxon>
        <taxon>Polychaeta</taxon>
        <taxon>Sedentaria</taxon>
        <taxon>Canalipalpata</taxon>
        <taxon>Sabellida</taxon>
        <taxon>Oweniida</taxon>
        <taxon>Oweniidae</taxon>
        <taxon>Owenia</taxon>
    </lineage>
</organism>
<dbReference type="InterPro" id="IPR036236">
    <property type="entry name" value="Znf_C2H2_sf"/>
</dbReference>
<proteinExistence type="predicted"/>
<dbReference type="OrthoDB" id="7950901at2759"/>
<name>A0A8S4Q8X7_OWEFU</name>
<dbReference type="PROSITE" id="PS00028">
    <property type="entry name" value="ZINC_FINGER_C2H2_1"/>
    <property type="match status" value="1"/>
</dbReference>
<feature type="domain" description="C2H2-type" evidence="2">
    <location>
        <begin position="13"/>
        <end position="41"/>
    </location>
</feature>
<keyword evidence="1" id="KW-0862">Zinc</keyword>
<feature type="non-terminal residue" evidence="3">
    <location>
        <position position="118"/>
    </location>
</feature>
<keyword evidence="1" id="KW-0863">Zinc-finger</keyword>
<dbReference type="Gene3D" id="3.30.160.60">
    <property type="entry name" value="Classic Zinc Finger"/>
    <property type="match status" value="1"/>
</dbReference>
<evidence type="ECO:0000256" key="1">
    <source>
        <dbReference type="PROSITE-ProRule" id="PRU00042"/>
    </source>
</evidence>
<dbReference type="InterPro" id="IPR013087">
    <property type="entry name" value="Znf_C2H2_type"/>
</dbReference>
<keyword evidence="1" id="KW-0479">Metal-binding</keyword>
<keyword evidence="4" id="KW-1185">Reference proteome</keyword>
<dbReference type="GO" id="GO:0008270">
    <property type="term" value="F:zinc ion binding"/>
    <property type="evidence" value="ECO:0007669"/>
    <property type="project" value="UniProtKB-KW"/>
</dbReference>
<dbReference type="PROSITE" id="PS50157">
    <property type="entry name" value="ZINC_FINGER_C2H2_2"/>
    <property type="match status" value="1"/>
</dbReference>
<evidence type="ECO:0000259" key="2">
    <source>
        <dbReference type="PROSITE" id="PS50157"/>
    </source>
</evidence>
<sequence length="118" mass="13909">MHVFTKHMNIFPFQCKVCNTKFIHEDSAIAHCKSVHKYKEADEWITSVELPDISHSIYEMDGVEYIGDATLLNKPFNKPKLKTQNSESKKRVYVCKECKYKSIYKSDVQKHIQLKHLF</sequence>
<dbReference type="SUPFAM" id="SSF57667">
    <property type="entry name" value="beta-beta-alpha zinc fingers"/>
    <property type="match status" value="1"/>
</dbReference>
<accession>A0A8S4Q8X7</accession>
<evidence type="ECO:0000313" key="3">
    <source>
        <dbReference type="EMBL" id="CAH1802548.1"/>
    </source>
</evidence>
<gene>
    <name evidence="3" type="ORF">OFUS_LOCUS26216</name>
</gene>
<dbReference type="EMBL" id="CAIIXF020000012">
    <property type="protein sequence ID" value="CAH1802548.1"/>
    <property type="molecule type" value="Genomic_DNA"/>
</dbReference>
<dbReference type="AlphaFoldDB" id="A0A8S4Q8X7"/>
<evidence type="ECO:0000313" key="4">
    <source>
        <dbReference type="Proteomes" id="UP000749559"/>
    </source>
</evidence>
<reference evidence="3" key="1">
    <citation type="submission" date="2022-03" db="EMBL/GenBank/DDBJ databases">
        <authorList>
            <person name="Martin C."/>
        </authorList>
    </citation>
    <scope>NUCLEOTIDE SEQUENCE</scope>
</reference>